<keyword evidence="2" id="KW-1185">Reference proteome</keyword>
<dbReference type="AlphaFoldDB" id="A0AAD7NX69"/>
<reference evidence="1" key="1">
    <citation type="submission" date="2023-03" db="EMBL/GenBank/DDBJ databases">
        <title>Massive genome expansion in bonnet fungi (Mycena s.s.) driven by repeated elements and novel gene families across ecological guilds.</title>
        <authorList>
            <consortium name="Lawrence Berkeley National Laboratory"/>
            <person name="Harder C.B."/>
            <person name="Miyauchi S."/>
            <person name="Viragh M."/>
            <person name="Kuo A."/>
            <person name="Thoen E."/>
            <person name="Andreopoulos B."/>
            <person name="Lu D."/>
            <person name="Skrede I."/>
            <person name="Drula E."/>
            <person name="Henrissat B."/>
            <person name="Morin E."/>
            <person name="Kohler A."/>
            <person name="Barry K."/>
            <person name="LaButti K."/>
            <person name="Morin E."/>
            <person name="Salamov A."/>
            <person name="Lipzen A."/>
            <person name="Mereny Z."/>
            <person name="Hegedus B."/>
            <person name="Baldrian P."/>
            <person name="Stursova M."/>
            <person name="Weitz H."/>
            <person name="Taylor A."/>
            <person name="Grigoriev I.V."/>
            <person name="Nagy L.G."/>
            <person name="Martin F."/>
            <person name="Kauserud H."/>
        </authorList>
    </citation>
    <scope>NUCLEOTIDE SEQUENCE</scope>
    <source>
        <strain evidence="1">CBHHK182m</strain>
    </source>
</reference>
<name>A0AAD7NX69_9AGAR</name>
<accession>A0AAD7NX69</accession>
<dbReference type="EMBL" id="JARKIB010000006">
    <property type="protein sequence ID" value="KAJ7778937.1"/>
    <property type="molecule type" value="Genomic_DNA"/>
</dbReference>
<dbReference type="Proteomes" id="UP001215598">
    <property type="component" value="Unassembled WGS sequence"/>
</dbReference>
<comment type="caution">
    <text evidence="1">The sequence shown here is derived from an EMBL/GenBank/DDBJ whole genome shotgun (WGS) entry which is preliminary data.</text>
</comment>
<organism evidence="1 2">
    <name type="scientific">Mycena metata</name>
    <dbReference type="NCBI Taxonomy" id="1033252"/>
    <lineage>
        <taxon>Eukaryota</taxon>
        <taxon>Fungi</taxon>
        <taxon>Dikarya</taxon>
        <taxon>Basidiomycota</taxon>
        <taxon>Agaricomycotina</taxon>
        <taxon>Agaricomycetes</taxon>
        <taxon>Agaricomycetidae</taxon>
        <taxon>Agaricales</taxon>
        <taxon>Marasmiineae</taxon>
        <taxon>Mycenaceae</taxon>
        <taxon>Mycena</taxon>
    </lineage>
</organism>
<evidence type="ECO:0000313" key="1">
    <source>
        <dbReference type="EMBL" id="KAJ7778937.1"/>
    </source>
</evidence>
<gene>
    <name evidence="1" type="ORF">B0H16DRAFT_1838017</name>
</gene>
<evidence type="ECO:0000313" key="2">
    <source>
        <dbReference type="Proteomes" id="UP001215598"/>
    </source>
</evidence>
<protein>
    <submittedName>
        <fullName evidence="1">Uncharacterized protein</fullName>
    </submittedName>
</protein>
<sequence>MCNICCRWLAAMHRKNRAEETTKPTRHRCQLAALDNWIEGGETSVGVDGAVAGDIEDDTDAKIRRRTGMGRGACACGSQLQDFEMIFRVVDGLEGQDLKFEAVREDMELIQAQRAMGVEESVLRTYTTLAVVKSMHCSLQPSVVICCNRMQDGSWKEMGDDSIRESVETELWAVVGKDLEAQR</sequence>
<proteinExistence type="predicted"/>